<dbReference type="EMBL" id="JASMQC010000012">
    <property type="protein sequence ID" value="KAK1941580.1"/>
    <property type="molecule type" value="Genomic_DNA"/>
</dbReference>
<dbReference type="AlphaFoldDB" id="A0AAD9GNB0"/>
<proteinExistence type="predicted"/>
<keyword evidence="2" id="KW-1185">Reference proteome</keyword>
<comment type="caution">
    <text evidence="1">The sequence shown here is derived from an EMBL/GenBank/DDBJ whole genome shotgun (WGS) entry which is preliminary data.</text>
</comment>
<organism evidence="1 2">
    <name type="scientific">Phytophthora citrophthora</name>
    <dbReference type="NCBI Taxonomy" id="4793"/>
    <lineage>
        <taxon>Eukaryota</taxon>
        <taxon>Sar</taxon>
        <taxon>Stramenopiles</taxon>
        <taxon>Oomycota</taxon>
        <taxon>Peronosporomycetes</taxon>
        <taxon>Peronosporales</taxon>
        <taxon>Peronosporaceae</taxon>
        <taxon>Phytophthora</taxon>
    </lineage>
</organism>
<evidence type="ECO:0000313" key="1">
    <source>
        <dbReference type="EMBL" id="KAK1941580.1"/>
    </source>
</evidence>
<reference evidence="1" key="1">
    <citation type="submission" date="2023-08" db="EMBL/GenBank/DDBJ databases">
        <title>Reference Genome Resource for the Citrus Pathogen Phytophthora citrophthora.</title>
        <authorList>
            <person name="Moller H."/>
            <person name="Coetzee B."/>
            <person name="Rose L.J."/>
            <person name="Van Niekerk J.M."/>
        </authorList>
    </citation>
    <scope>NUCLEOTIDE SEQUENCE</scope>
    <source>
        <strain evidence="1">STE-U-9442</strain>
    </source>
</reference>
<accession>A0AAD9GNB0</accession>
<gene>
    <name evidence="1" type="ORF">P3T76_007446</name>
</gene>
<dbReference type="Proteomes" id="UP001259832">
    <property type="component" value="Unassembled WGS sequence"/>
</dbReference>
<sequence length="108" mass="12520">MYIRAGITSTAETVTGERRRTNFRAYSASRSAPVLTLRLFPSYDLDATQRAQALRAFSVLMEHLRQLRDYPDLKRKFWLDVLHSSMVWKSTRHVPNLLCEIRSSCSSL</sequence>
<evidence type="ECO:0000313" key="2">
    <source>
        <dbReference type="Proteomes" id="UP001259832"/>
    </source>
</evidence>
<name>A0AAD9GNB0_9STRA</name>
<protein>
    <submittedName>
        <fullName evidence="1">Uncharacterized protein</fullName>
    </submittedName>
</protein>